<sequence length="367" mass="39939">MPKRPGAKEACKPKAKAKTSSSGRSTSAKAQSMSEEELLEYRNLHSKLTYRSKCGMDGAEQALQQLKSNRQMVLEKFRGDRTMSWVPSMVHAQESAHVNEFNKTAEWLNQFQIMTKIGVTPEQVKVDPVAQALLKATLESLPVRDHEIQALAQQNMKQYEWSHETSKESVLSKESLGVIATGCAASAPKAKAVAMTGAPTGTAPVTINYGVACKGFRTQMTKCIKELEKWSSKLRKLRPQIPNKDAENQQLVEDSKKCEHNIAESLDALTSALSDHPTGGDEDTYNTLKLVLDGGLSIKSSAEKIEAAATHAVDKQFDEDLAEAVEKAQEKDEKDKLNQSGPSDANKGPGDEGNKPVENGKGTADAA</sequence>
<dbReference type="EMBL" id="CAMXCT030000002">
    <property type="protein sequence ID" value="CAL4759610.1"/>
    <property type="molecule type" value="Genomic_DNA"/>
</dbReference>
<evidence type="ECO:0000256" key="1">
    <source>
        <dbReference type="SAM" id="MobiDB-lite"/>
    </source>
</evidence>
<feature type="region of interest" description="Disordered" evidence="1">
    <location>
        <begin position="320"/>
        <end position="367"/>
    </location>
</feature>
<gene>
    <name evidence="2" type="ORF">C1SCF055_LOCUS888</name>
</gene>
<feature type="compositionally biased region" description="Basic and acidic residues" evidence="1">
    <location>
        <begin position="1"/>
        <end position="12"/>
    </location>
</feature>
<organism evidence="2">
    <name type="scientific">Cladocopium goreaui</name>
    <dbReference type="NCBI Taxonomy" id="2562237"/>
    <lineage>
        <taxon>Eukaryota</taxon>
        <taxon>Sar</taxon>
        <taxon>Alveolata</taxon>
        <taxon>Dinophyceae</taxon>
        <taxon>Suessiales</taxon>
        <taxon>Symbiodiniaceae</taxon>
        <taxon>Cladocopium</taxon>
    </lineage>
</organism>
<evidence type="ECO:0000313" key="4">
    <source>
        <dbReference type="Proteomes" id="UP001152797"/>
    </source>
</evidence>
<feature type="compositionally biased region" description="Polar residues" evidence="1">
    <location>
        <begin position="19"/>
        <end position="33"/>
    </location>
</feature>
<proteinExistence type="predicted"/>
<reference evidence="3 4" key="2">
    <citation type="submission" date="2024-05" db="EMBL/GenBank/DDBJ databases">
        <authorList>
            <person name="Chen Y."/>
            <person name="Shah S."/>
            <person name="Dougan E. K."/>
            <person name="Thang M."/>
            <person name="Chan C."/>
        </authorList>
    </citation>
    <scope>NUCLEOTIDE SEQUENCE [LARGE SCALE GENOMIC DNA]</scope>
</reference>
<dbReference type="AlphaFoldDB" id="A0A9P1BF13"/>
<dbReference type="EMBL" id="CAMXCT010000002">
    <property type="protein sequence ID" value="CAI3972298.1"/>
    <property type="molecule type" value="Genomic_DNA"/>
</dbReference>
<evidence type="ECO:0000313" key="3">
    <source>
        <dbReference type="EMBL" id="CAL4759610.1"/>
    </source>
</evidence>
<reference evidence="2" key="1">
    <citation type="submission" date="2022-10" db="EMBL/GenBank/DDBJ databases">
        <authorList>
            <person name="Chen Y."/>
            <person name="Dougan E. K."/>
            <person name="Chan C."/>
            <person name="Rhodes N."/>
            <person name="Thang M."/>
        </authorList>
    </citation>
    <scope>NUCLEOTIDE SEQUENCE</scope>
</reference>
<comment type="caution">
    <text evidence="2">The sequence shown here is derived from an EMBL/GenBank/DDBJ whole genome shotgun (WGS) entry which is preliminary data.</text>
</comment>
<dbReference type="Proteomes" id="UP001152797">
    <property type="component" value="Unassembled WGS sequence"/>
</dbReference>
<evidence type="ECO:0000313" key="2">
    <source>
        <dbReference type="EMBL" id="CAI3972298.1"/>
    </source>
</evidence>
<name>A0A9P1BF13_9DINO</name>
<feature type="region of interest" description="Disordered" evidence="1">
    <location>
        <begin position="1"/>
        <end position="36"/>
    </location>
</feature>
<feature type="compositionally biased region" description="Basic and acidic residues" evidence="1">
    <location>
        <begin position="320"/>
        <end position="337"/>
    </location>
</feature>
<accession>A0A9P1BF13</accession>
<dbReference type="EMBL" id="CAMXCT020000002">
    <property type="protein sequence ID" value="CAL1125673.1"/>
    <property type="molecule type" value="Genomic_DNA"/>
</dbReference>
<protein>
    <submittedName>
        <fullName evidence="2">Uncharacterized protein</fullName>
    </submittedName>
</protein>
<keyword evidence="4" id="KW-1185">Reference proteome</keyword>